<keyword evidence="1" id="KW-0732">Signal</keyword>
<dbReference type="EMBL" id="MDBS01000023">
    <property type="protein sequence ID" value="PMP29936.1"/>
    <property type="molecule type" value="Genomic_DNA"/>
</dbReference>
<gene>
    <name evidence="2" type="ORF">BCS90_00550</name>
</gene>
<evidence type="ECO:0000313" key="2">
    <source>
        <dbReference type="EMBL" id="PMP29936.1"/>
    </source>
</evidence>
<dbReference type="RefSeq" id="WP_102333144.1">
    <property type="nucleotide sequence ID" value="NZ_CP170590.1"/>
</dbReference>
<proteinExistence type="predicted"/>
<feature type="signal peptide" evidence="1">
    <location>
        <begin position="1"/>
        <end position="21"/>
    </location>
</feature>
<reference evidence="2" key="2">
    <citation type="journal article" date="2018" name="Nature">
        <title>A major lineage of non-tailed dsDNA viruses as unrecognized killers of marine bacteria.</title>
        <authorList>
            <person name="Kauffman K.M."/>
            <person name="Hussain F.A."/>
            <person name="Yang J."/>
            <person name="Arevalo P."/>
            <person name="Brown J.M."/>
            <person name="Chang W.K."/>
            <person name="VanInsberghe D."/>
            <person name="Elsherbini J."/>
            <person name="Sharma R.S."/>
            <person name="Cutler M.B."/>
            <person name="Kelly L."/>
            <person name="Polz M.F."/>
        </authorList>
    </citation>
    <scope>NUCLEOTIDE SEQUENCE</scope>
    <source>
        <strain evidence="2">10N.222.46.E12</strain>
    </source>
</reference>
<accession>A0A7Z1MJD5</accession>
<evidence type="ECO:0000256" key="1">
    <source>
        <dbReference type="SAM" id="SignalP"/>
    </source>
</evidence>
<sequence>MKLFYLIFFQIVIFSSSVAQAKIEYRVKVGANGIQWENAVDISADEKVISNWHEASSLGLPTVKSWVPSTFVVPPAKGIKFFGYSTLNGSDSIEVSSFSVTGMQYNTIGIASSKVSSGIGSGCNSQLISGSVIDVRGDNCVSNIRIDNDILSVPFVLYRPIISIDNAELLGALDGSNQGVYSASVPVSIKVPYYIGSTLTYRQFSDVIIIVIDYDPVWITNVDLIPENVVLQPIYYPTSRLVSSNEAAVQVKVDGYFSNGIRLSLLDNNYFLENTNNVNIKIPYYIHCKGCGANRNENKVLVNDSGTILNQWVTIGSGVSLINDPIIFNLAFGYIDVDGTTLTSGEYMDTVNFAIEPEI</sequence>
<feature type="chain" id="PRO_5030798439" evidence="1">
    <location>
        <begin position="22"/>
        <end position="359"/>
    </location>
</feature>
<name>A0A7Z1MJD5_9VIBR</name>
<organism evidence="2">
    <name type="scientific">Vibrio cyclitrophicus</name>
    <dbReference type="NCBI Taxonomy" id="47951"/>
    <lineage>
        <taxon>Bacteria</taxon>
        <taxon>Pseudomonadati</taxon>
        <taxon>Pseudomonadota</taxon>
        <taxon>Gammaproteobacteria</taxon>
        <taxon>Vibrionales</taxon>
        <taxon>Vibrionaceae</taxon>
        <taxon>Vibrio</taxon>
    </lineage>
</organism>
<reference evidence="2" key="1">
    <citation type="submission" date="2016-07" db="EMBL/GenBank/DDBJ databases">
        <authorList>
            <person name="Kauffman K."/>
            <person name="Arevalo P."/>
            <person name="Polz M.F."/>
        </authorList>
    </citation>
    <scope>NUCLEOTIDE SEQUENCE</scope>
    <source>
        <strain evidence="2">10N.222.46.E12</strain>
    </source>
</reference>
<comment type="caution">
    <text evidence="2">The sequence shown here is derived from an EMBL/GenBank/DDBJ whole genome shotgun (WGS) entry which is preliminary data.</text>
</comment>
<protein>
    <submittedName>
        <fullName evidence="2">Uncharacterized protein</fullName>
    </submittedName>
</protein>
<dbReference type="AlphaFoldDB" id="A0A7Z1MJD5"/>